<feature type="transmembrane region" description="Helical" evidence="2">
    <location>
        <begin position="128"/>
        <end position="148"/>
    </location>
</feature>
<reference evidence="4" key="1">
    <citation type="journal article" date="2019" name="Int. J. Syst. Evol. Microbiol.">
        <title>The Global Catalogue of Microorganisms (GCM) 10K type strain sequencing project: providing services to taxonomists for standard genome sequencing and annotation.</title>
        <authorList>
            <consortium name="The Broad Institute Genomics Platform"/>
            <consortium name="The Broad Institute Genome Sequencing Center for Infectious Disease"/>
            <person name="Wu L."/>
            <person name="Ma J."/>
        </authorList>
    </citation>
    <scope>NUCLEOTIDE SEQUENCE [LARGE SCALE GENOMIC DNA]</scope>
    <source>
        <strain evidence="4">JCM 14306</strain>
    </source>
</reference>
<feature type="transmembrane region" description="Helical" evidence="2">
    <location>
        <begin position="91"/>
        <end position="116"/>
    </location>
</feature>
<feature type="region of interest" description="Disordered" evidence="1">
    <location>
        <begin position="1"/>
        <end position="22"/>
    </location>
</feature>
<dbReference type="PANTHER" id="PTHR36840:SF1">
    <property type="entry name" value="BLL5714 PROTEIN"/>
    <property type="match status" value="1"/>
</dbReference>
<dbReference type="RefSeq" id="WP_344113403.1">
    <property type="nucleotide sequence ID" value="NZ_BAAANE010000007.1"/>
</dbReference>
<evidence type="ECO:0000256" key="1">
    <source>
        <dbReference type="SAM" id="MobiDB-lite"/>
    </source>
</evidence>
<feature type="transmembrane region" description="Helical" evidence="2">
    <location>
        <begin position="355"/>
        <end position="378"/>
    </location>
</feature>
<feature type="transmembrane region" description="Helical" evidence="2">
    <location>
        <begin position="160"/>
        <end position="177"/>
    </location>
</feature>
<keyword evidence="2" id="KW-1133">Transmembrane helix</keyword>
<comment type="caution">
    <text evidence="3">The sequence shown here is derived from an EMBL/GenBank/DDBJ whole genome shotgun (WGS) entry which is preliminary data.</text>
</comment>
<dbReference type="Pfam" id="PF06772">
    <property type="entry name" value="LtrA"/>
    <property type="match status" value="1"/>
</dbReference>
<dbReference type="EMBL" id="BAAANE010000007">
    <property type="protein sequence ID" value="GAA1646043.1"/>
    <property type="molecule type" value="Genomic_DNA"/>
</dbReference>
<organism evidence="3 4">
    <name type="scientific">Kribbella alba</name>
    <dbReference type="NCBI Taxonomy" id="190197"/>
    <lineage>
        <taxon>Bacteria</taxon>
        <taxon>Bacillati</taxon>
        <taxon>Actinomycetota</taxon>
        <taxon>Actinomycetes</taxon>
        <taxon>Propionibacteriales</taxon>
        <taxon>Kribbellaceae</taxon>
        <taxon>Kribbella</taxon>
    </lineage>
</organism>
<dbReference type="Proteomes" id="UP001501319">
    <property type="component" value="Unassembled WGS sequence"/>
</dbReference>
<evidence type="ECO:0000313" key="3">
    <source>
        <dbReference type="EMBL" id="GAA1646043.1"/>
    </source>
</evidence>
<keyword evidence="2" id="KW-0812">Transmembrane</keyword>
<gene>
    <name evidence="3" type="ORF">GCM10009744_41260</name>
</gene>
<proteinExistence type="predicted"/>
<sequence length="412" mass="44972">MSGAGQGRDHRHRPLAGRDPEEAHRAATPLELLYDLTFVVSFGTAADELAHYLAEGHVGAALGGFCLAVFAVVWCWMNYAWFASAYDNDDWVFRVATMVQMVGVIVLALGLADMFASVDHGETIDLRVMVLGYVVMRLSMLFLWVLAARNDPDRAPAARKYIRTIGVAQVGWVLLAFLQLPVWVFFVAGFPFFVLELAGPVLAERRSPTPWHAHHIAERHGLLLLITLGEGVLGTVTALNALVHGEHGWTFEAALLAVAGIGLTFGLWWMYFAVPWGDVLRRHRDRSRPWELGHFLLFGSVAATGAGLHVAAYFLEGSATLSPTETVLTVAIPVAIYVVTLYAVYWAFLRQHDAFHLLLLAGTAGVVLLAVICAELGASTPWCLVVVMLAPAVTVIGFETVGHRQLTVALLQ</sequence>
<feature type="transmembrane region" description="Helical" evidence="2">
    <location>
        <begin position="222"/>
        <end position="243"/>
    </location>
</feature>
<accession>A0ABP4RDU1</accession>
<protein>
    <submittedName>
        <fullName evidence="3">Low temperature requirement protein A</fullName>
    </submittedName>
</protein>
<feature type="transmembrane region" description="Helical" evidence="2">
    <location>
        <begin position="327"/>
        <end position="348"/>
    </location>
</feature>
<dbReference type="InterPro" id="IPR010640">
    <property type="entry name" value="Low_temperature_requirement_A"/>
</dbReference>
<keyword evidence="4" id="KW-1185">Reference proteome</keyword>
<feature type="transmembrane region" description="Helical" evidence="2">
    <location>
        <begin position="249"/>
        <end position="274"/>
    </location>
</feature>
<keyword evidence="2" id="KW-0472">Membrane</keyword>
<feature type="transmembrane region" description="Helical" evidence="2">
    <location>
        <begin position="183"/>
        <end position="202"/>
    </location>
</feature>
<evidence type="ECO:0000256" key="2">
    <source>
        <dbReference type="SAM" id="Phobius"/>
    </source>
</evidence>
<feature type="transmembrane region" description="Helical" evidence="2">
    <location>
        <begin position="58"/>
        <end position="79"/>
    </location>
</feature>
<feature type="transmembrane region" description="Helical" evidence="2">
    <location>
        <begin position="384"/>
        <end position="402"/>
    </location>
</feature>
<feature type="transmembrane region" description="Helical" evidence="2">
    <location>
        <begin position="295"/>
        <end position="315"/>
    </location>
</feature>
<dbReference type="PANTHER" id="PTHR36840">
    <property type="entry name" value="BLL5714 PROTEIN"/>
    <property type="match status" value="1"/>
</dbReference>
<name>A0ABP4RDU1_9ACTN</name>
<evidence type="ECO:0000313" key="4">
    <source>
        <dbReference type="Proteomes" id="UP001501319"/>
    </source>
</evidence>